<evidence type="ECO:0000259" key="1">
    <source>
        <dbReference type="PROSITE" id="PS50835"/>
    </source>
</evidence>
<dbReference type="GO" id="GO:0050808">
    <property type="term" value="P:synapse organization"/>
    <property type="evidence" value="ECO:0007669"/>
    <property type="project" value="TreeGrafter"/>
</dbReference>
<dbReference type="GO" id="GO:0032589">
    <property type="term" value="C:neuron projection membrane"/>
    <property type="evidence" value="ECO:0007669"/>
    <property type="project" value="TreeGrafter"/>
</dbReference>
<proteinExistence type="predicted"/>
<dbReference type="InParanoid" id="A0A212EK51"/>
<evidence type="ECO:0000313" key="2">
    <source>
        <dbReference type="EMBL" id="OWR41892.1"/>
    </source>
</evidence>
<dbReference type="Gene3D" id="2.60.40.10">
    <property type="entry name" value="Immunoglobulins"/>
    <property type="match status" value="2"/>
</dbReference>
<dbReference type="InterPro" id="IPR013106">
    <property type="entry name" value="Ig_V-set"/>
</dbReference>
<sequence>MFNLNADLYPHYSSDVREIIRSLFVTGSAHYGEDSVGSFPYFEYNVPRNVTTVVGQTAFLHCRVEQLGDKAVSWIRKRDLHILTAGILTYTSDQRFQVIRPDKSENWTLQIKFPQERDAGIYECQVNTEPKMSLAFQLNVVEAKAKVLGPADLYVKTGSLLSLTCILSQGPHDLGTIFWYKGSKLIEYKELEANEVEEQRIRLKTEWTEQLSSRLTIDKLQPTDSGNYSCVPTMAETASVNVHVINGEHPAAMQHGNTNTASPCALSVNLLISLYCSLATLYTSTVDGLR</sequence>
<comment type="caution">
    <text evidence="2">The sequence shown here is derived from an EMBL/GenBank/DDBJ whole genome shotgun (WGS) entry which is preliminary data.</text>
</comment>
<dbReference type="PROSITE" id="PS50835">
    <property type="entry name" value="IG_LIKE"/>
    <property type="match status" value="2"/>
</dbReference>
<evidence type="ECO:0000313" key="3">
    <source>
        <dbReference type="Proteomes" id="UP000007151"/>
    </source>
</evidence>
<dbReference type="FunFam" id="2.60.40.10:FF:000129">
    <property type="entry name" value="CLUMA_CG018772, isoform A"/>
    <property type="match status" value="1"/>
</dbReference>
<gene>
    <name evidence="2" type="ORF">KGM_209302</name>
</gene>
<dbReference type="AlphaFoldDB" id="A0A212EK51"/>
<dbReference type="EMBL" id="AGBW02014312">
    <property type="protein sequence ID" value="OWR41892.1"/>
    <property type="molecule type" value="Genomic_DNA"/>
</dbReference>
<feature type="domain" description="Ig-like" evidence="1">
    <location>
        <begin position="40"/>
        <end position="127"/>
    </location>
</feature>
<organism evidence="2 3">
    <name type="scientific">Danaus plexippus plexippus</name>
    <dbReference type="NCBI Taxonomy" id="278856"/>
    <lineage>
        <taxon>Eukaryota</taxon>
        <taxon>Metazoa</taxon>
        <taxon>Ecdysozoa</taxon>
        <taxon>Arthropoda</taxon>
        <taxon>Hexapoda</taxon>
        <taxon>Insecta</taxon>
        <taxon>Pterygota</taxon>
        <taxon>Neoptera</taxon>
        <taxon>Endopterygota</taxon>
        <taxon>Lepidoptera</taxon>
        <taxon>Glossata</taxon>
        <taxon>Ditrysia</taxon>
        <taxon>Papilionoidea</taxon>
        <taxon>Nymphalidae</taxon>
        <taxon>Danainae</taxon>
        <taxon>Danaini</taxon>
        <taxon>Danaina</taxon>
        <taxon>Danaus</taxon>
        <taxon>Danaus</taxon>
    </lineage>
</organism>
<dbReference type="InterPro" id="IPR003599">
    <property type="entry name" value="Ig_sub"/>
</dbReference>
<name>A0A212EK51_DANPL</name>
<dbReference type="PANTHER" id="PTHR23279">
    <property type="entry name" value="DEFECTIVE PROBOSCIS EXTENSION RESPONSE DPR -RELATED"/>
    <property type="match status" value="1"/>
</dbReference>
<dbReference type="SMART" id="SM00408">
    <property type="entry name" value="IGc2"/>
    <property type="match status" value="2"/>
</dbReference>
<keyword evidence="3" id="KW-1185">Reference proteome</keyword>
<dbReference type="FunCoup" id="A0A212EK51">
    <property type="interactions" value="140"/>
</dbReference>
<dbReference type="STRING" id="278856.A0A212EK51"/>
<dbReference type="InterPro" id="IPR036179">
    <property type="entry name" value="Ig-like_dom_sf"/>
</dbReference>
<accession>A0A212EK51</accession>
<dbReference type="KEGG" id="dpl:KGM_209302"/>
<dbReference type="Pfam" id="PF07686">
    <property type="entry name" value="V-set"/>
    <property type="match status" value="1"/>
</dbReference>
<reference evidence="2 3" key="1">
    <citation type="journal article" date="2011" name="Cell">
        <title>The monarch butterfly genome yields insights into long-distance migration.</title>
        <authorList>
            <person name="Zhan S."/>
            <person name="Merlin C."/>
            <person name="Boore J.L."/>
            <person name="Reppert S.M."/>
        </authorList>
    </citation>
    <scope>NUCLEOTIDE SEQUENCE [LARGE SCALE GENOMIC DNA]</scope>
    <source>
        <strain evidence="2">F-2</strain>
    </source>
</reference>
<dbReference type="Proteomes" id="UP000007151">
    <property type="component" value="Unassembled WGS sequence"/>
</dbReference>
<dbReference type="SUPFAM" id="SSF48726">
    <property type="entry name" value="Immunoglobulin"/>
    <property type="match status" value="2"/>
</dbReference>
<feature type="domain" description="Ig-like" evidence="1">
    <location>
        <begin position="130"/>
        <end position="241"/>
    </location>
</feature>
<dbReference type="Pfam" id="PF13927">
    <property type="entry name" value="Ig_3"/>
    <property type="match status" value="1"/>
</dbReference>
<dbReference type="InterPro" id="IPR003598">
    <property type="entry name" value="Ig_sub2"/>
</dbReference>
<dbReference type="SMART" id="SM00409">
    <property type="entry name" value="IG"/>
    <property type="match status" value="2"/>
</dbReference>
<protein>
    <submittedName>
        <fullName evidence="2">Defective proboscis extension response</fullName>
    </submittedName>
</protein>
<dbReference type="InterPro" id="IPR007110">
    <property type="entry name" value="Ig-like_dom"/>
</dbReference>
<dbReference type="PANTHER" id="PTHR23279:SF4">
    <property type="entry name" value="DEFECTIVE PROBOSCIS EXTENSION RESPONSE 2, ISOFORM F-RELATED"/>
    <property type="match status" value="1"/>
</dbReference>
<dbReference type="eggNOG" id="KOG3510">
    <property type="taxonomic scope" value="Eukaryota"/>
</dbReference>
<dbReference type="FunFam" id="2.60.40.10:FF:001633">
    <property type="entry name" value="Uncharacterized protein, isoform A"/>
    <property type="match status" value="1"/>
</dbReference>
<dbReference type="InterPro" id="IPR037448">
    <property type="entry name" value="Zig-8"/>
</dbReference>
<dbReference type="InterPro" id="IPR013783">
    <property type="entry name" value="Ig-like_fold"/>
</dbReference>